<gene>
    <name evidence="3" type="ORF">SPRI_3559</name>
</gene>
<feature type="compositionally biased region" description="Basic and acidic residues" evidence="1">
    <location>
        <begin position="1"/>
        <end position="31"/>
    </location>
</feature>
<feature type="compositionally biased region" description="Gly residues" evidence="1">
    <location>
        <begin position="147"/>
        <end position="163"/>
    </location>
</feature>
<reference evidence="3 4" key="1">
    <citation type="submission" date="2015-08" db="EMBL/GenBank/DDBJ databases">
        <title>Genome sequence of the pristinamycin over-producing bacterium Streptomyces pristinaespiralis HCCB10218.</title>
        <authorList>
            <person name="Tian J."/>
            <person name="Yang J."/>
            <person name="Li L."/>
            <person name="Ruan L."/>
            <person name="Wei W."/>
            <person name="Zheng G."/>
            <person name="Wei Z."/>
            <person name="Yang S."/>
            <person name="Ge M."/>
            <person name="Jiang W."/>
            <person name="Lu Y."/>
        </authorList>
    </citation>
    <scope>NUCLEOTIDE SEQUENCE [LARGE SCALE GENOMIC DNA]</scope>
    <source>
        <strain evidence="3 4">HCCB 10218</strain>
    </source>
</reference>
<protein>
    <submittedName>
        <fullName evidence="3">Uncharacterized protein</fullName>
    </submittedName>
</protein>
<keyword evidence="2" id="KW-0472">Membrane</keyword>
<proteinExistence type="predicted"/>
<dbReference type="STRING" id="38300.SPRI_3559"/>
<dbReference type="OrthoDB" id="3872225at2"/>
<keyword evidence="2" id="KW-0812">Transmembrane</keyword>
<feature type="compositionally biased region" description="Gly residues" evidence="1">
    <location>
        <begin position="327"/>
        <end position="347"/>
    </location>
</feature>
<feature type="region of interest" description="Disordered" evidence="1">
    <location>
        <begin position="310"/>
        <end position="351"/>
    </location>
</feature>
<dbReference type="Proteomes" id="UP000060513">
    <property type="component" value="Chromosome"/>
</dbReference>
<evidence type="ECO:0000313" key="3">
    <source>
        <dbReference type="EMBL" id="ALC21865.1"/>
    </source>
</evidence>
<feature type="region of interest" description="Disordered" evidence="1">
    <location>
        <begin position="1"/>
        <end position="64"/>
    </location>
</feature>
<dbReference type="KEGG" id="spri:SPRI_3559"/>
<name>A0A0M4DAK7_STRPR</name>
<keyword evidence="2" id="KW-1133">Transmembrane helix</keyword>
<feature type="region of interest" description="Disordered" evidence="1">
    <location>
        <begin position="131"/>
        <end position="205"/>
    </location>
</feature>
<organism evidence="3">
    <name type="scientific">Streptomyces pristinaespiralis</name>
    <dbReference type="NCBI Taxonomy" id="38300"/>
    <lineage>
        <taxon>Bacteria</taxon>
        <taxon>Bacillati</taxon>
        <taxon>Actinomycetota</taxon>
        <taxon>Actinomycetes</taxon>
        <taxon>Kitasatosporales</taxon>
        <taxon>Streptomycetaceae</taxon>
        <taxon>Streptomyces</taxon>
    </lineage>
</organism>
<feature type="transmembrane region" description="Helical" evidence="2">
    <location>
        <begin position="106"/>
        <end position="125"/>
    </location>
</feature>
<evidence type="ECO:0000256" key="1">
    <source>
        <dbReference type="SAM" id="MobiDB-lite"/>
    </source>
</evidence>
<dbReference type="EMBL" id="CP011340">
    <property type="protein sequence ID" value="ALC21865.1"/>
    <property type="molecule type" value="Genomic_DNA"/>
</dbReference>
<dbReference type="AlphaFoldDB" id="A0A0M4DAK7"/>
<dbReference type="PATRIC" id="fig|38300.4.peg.3733"/>
<evidence type="ECO:0000313" key="4">
    <source>
        <dbReference type="Proteomes" id="UP000060513"/>
    </source>
</evidence>
<evidence type="ECO:0000256" key="2">
    <source>
        <dbReference type="SAM" id="Phobius"/>
    </source>
</evidence>
<accession>A0A0M4DAK7</accession>
<sequence>MSGHEREHEREHERRHESGREHQGKREREHAQSSGHYGPDGPSDDRTGNEIVNNGPTDDLGTEIGTDEDALRRLLHGVVEDIQPSAGALDHLRRAVPARRARKRQALVGAAAAALLIGTAVPAFVHVANSSGSDSANPVNAGHGEQAQGGTGNAPGVTGGDNGTKGPTQGTGPAVPPGQSAGANPPVAQPTGGGDGGSGAVQPPAVGEVETCTAGQLSVSTETGGPDGEGKVYGTFRVTNVSSTDCIIGRSSIGFQTSGAADQTRISVVRHVAGDAAGGLPDPSPTETDVAVAMASEAFAMKFAWVPSDTCPTVQPSPDPSPTEGEVSGGGGGGGQGGGTGDSGGSGESAVEPQLMTEDGVKEGSVTVTYSALSGGVYGQSVVANACAGTIYHTGVLTDQ</sequence>